<dbReference type="PANTHER" id="PTHR46753:SF3">
    <property type="entry name" value="PDZ DOMAIN-CONTAINING PROTEIN"/>
    <property type="match status" value="1"/>
</dbReference>
<accession>A0AAE0SNW9</accession>
<feature type="coiled-coil region" evidence="1">
    <location>
        <begin position="1672"/>
        <end position="1699"/>
    </location>
</feature>
<evidence type="ECO:0000256" key="1">
    <source>
        <dbReference type="SAM" id="Coils"/>
    </source>
</evidence>
<dbReference type="EMBL" id="JAEAOA010001253">
    <property type="protein sequence ID" value="KAK3594893.1"/>
    <property type="molecule type" value="Genomic_DNA"/>
</dbReference>
<dbReference type="Gene3D" id="1.20.58.60">
    <property type="match status" value="1"/>
</dbReference>
<evidence type="ECO:0000259" key="4">
    <source>
        <dbReference type="PROSITE" id="PS50192"/>
    </source>
</evidence>
<feature type="coiled-coil region" evidence="1">
    <location>
        <begin position="3386"/>
        <end position="3434"/>
    </location>
</feature>
<feature type="coiled-coil region" evidence="1">
    <location>
        <begin position="3531"/>
        <end position="3614"/>
    </location>
</feature>
<dbReference type="Gene3D" id="3.30.70.960">
    <property type="entry name" value="SEA domain"/>
    <property type="match status" value="1"/>
</dbReference>
<reference evidence="6" key="1">
    <citation type="journal article" date="2021" name="Genome Biol. Evol.">
        <title>A High-Quality Reference Genome for a Parasitic Bivalve with Doubly Uniparental Inheritance (Bivalvia: Unionida).</title>
        <authorList>
            <person name="Smith C.H."/>
        </authorList>
    </citation>
    <scope>NUCLEOTIDE SEQUENCE</scope>
    <source>
        <strain evidence="6">CHS0354</strain>
    </source>
</reference>
<feature type="domain" description="SEA" evidence="3">
    <location>
        <begin position="43"/>
        <end position="166"/>
    </location>
</feature>
<dbReference type="GO" id="GO:0008061">
    <property type="term" value="F:chitin binding"/>
    <property type="evidence" value="ECO:0007669"/>
    <property type="project" value="InterPro"/>
</dbReference>
<keyword evidence="7" id="KW-1185">Reference proteome</keyword>
<keyword evidence="2" id="KW-0812">Transmembrane</keyword>
<dbReference type="PANTHER" id="PTHR46753">
    <property type="entry name" value="FYVE AND COILED-COIL DOMAIN-CONTAINING PROTEIN 1"/>
    <property type="match status" value="1"/>
</dbReference>
<feature type="transmembrane region" description="Helical" evidence="2">
    <location>
        <begin position="17"/>
        <end position="40"/>
    </location>
</feature>
<dbReference type="InterPro" id="IPR000727">
    <property type="entry name" value="T_SNARE_dom"/>
</dbReference>
<evidence type="ECO:0000259" key="3">
    <source>
        <dbReference type="PROSITE" id="PS50024"/>
    </source>
</evidence>
<evidence type="ECO:0000256" key="2">
    <source>
        <dbReference type="SAM" id="Phobius"/>
    </source>
</evidence>
<dbReference type="PROSITE" id="PS50940">
    <property type="entry name" value="CHIT_BIND_II"/>
    <property type="match status" value="1"/>
</dbReference>
<dbReference type="SMART" id="SM00494">
    <property type="entry name" value="ChtBD2"/>
    <property type="match status" value="2"/>
</dbReference>
<proteinExistence type="predicted"/>
<name>A0AAE0SNW9_9BIVA</name>
<dbReference type="SUPFAM" id="SSF57997">
    <property type="entry name" value="Tropomyosin"/>
    <property type="match status" value="4"/>
</dbReference>
<dbReference type="Gene3D" id="1.20.1480.30">
    <property type="entry name" value="Designed four-helix bundle protein"/>
    <property type="match status" value="1"/>
</dbReference>
<dbReference type="InterPro" id="IPR036364">
    <property type="entry name" value="SEA_dom_sf"/>
</dbReference>
<feature type="coiled-coil region" evidence="1">
    <location>
        <begin position="3074"/>
        <end position="3101"/>
    </location>
</feature>
<sequence length="5048" mass="577840">MSVISTDHNRVRRRNTLALIFVAIAFMAAIAIIVGLALFFSQPTDMLRANVRLVIANKNFTDEMLNSSSIDWLSIEKPLCAEMDIYYLSSEMGSYYLGCKLRSLRSSDDPFGLGVHITLDFEETKATKNPERIKEIIMLRSGRHTADKKLYLVIRKFLVYLRSLTVDTEKLPMPDKIPRPMFPIDDNFWKSRPIDTWLIDTAHKPLDFDTINTIKKMKDTADEMYNEIFSLNEKLNNIHDTLKDLNDILNVKNQTIDQLMEALRNMTESLLNLKTNFMSINTTLADFKNFIKGLNNSVFNMDDTIGNMDSTLRYLEKAFQIINGTLFNMNDSVFGMNDTLVDVRGSLKDMNKTLSEINEMVLYSNKTLESMNKTVGSMDSNIFDLTIKIDKVNGSLSGINISLLNIFDTAKRSHERLFAVDERLKRMAQSLSKMNSTTDKLNIKFHDISTALQSMNETFSNFTGTSLEVIERLFNIDDSIVNMNNTVDNMNTSIVGMNESLGQTFKWLTNITNILQMLNGTLYDANGTITINLKDETVFYMLNELLHVNGTLVEMENGLTNVNKKLDHMDDQAEKLFDVFRGLEEALDLINNTFTTLNQTINQMNLTLHDIKETLQKVNVTVRNVNRTLIEMDVALNTAKLNMDDVNEAISPMDSNLDEIDTKLDSINKTFDNIKHVMISSNKTLLVLDNNMDALSGSLSSMVTTIKTSNETFSVVKSKSSIMKDSLELVNTAVKSLMDKMSNFYQTLVNVNKTVTETAETLDKVSFTGPSVNETLLNVNGTLMNLQEHFDEIEAQFTKFEDAFPHLRELMSDVQSDISDLKTDAQTKMDWLLNLNEKDVRAKELLSHVHEIYETIFQKWYRINGKLSNIGVYGHNISDPVNSVMDEVDRFQRKIDETGEKLMYLNGTIPAMQEQNEYISDRSQRTMHKINNLTRNLETLQTMVPSLLDSLDSASNVNVSINEIINDLGGYNTTLFDMETILTGDMKDVNSNNALLWDKNHDLISINNSLSDFKKKINKSSSLLTNVGIKVEGYDHNLADMDESMTKLHDKFDTLTNILKTNHRIQKDIKTVSNSGEILQEMLRDSIKNVSDLLNKLDSLKNATEYIRRYNNINGTFNASALYKNIDEKLVVTDTSISDLLQKLMTLNATFSQTRDRYSSATSKFSNSSLDLSNGKFFLNNMEGAVRNASISFDEQHSEMNDIVNYILNVNNMVISLTTETVKANNTLNVKQNKYNYKNNNSPSLKEKFDAVKVLISKTTMALNDTKITNSHTAFNVNALQLKLHDFTNVNASTKDMKTLLANNIDTFIMEETRLTQTVTEFDSLQEYFNTIDDSNMTLDEMKEMYSSVNTTLDRFLLTLDHSHFNLSSAINGNRALNERVYNLSASLNRYNYTDIKMSHSGERVQQTEKVYNDTSFKLSTAMQHLESLHKSLMNIKNEYQNVTEDIVERVNAFINESIKDVNNTLIVLNETMKTLYMELINVKNNFTKGDEILRNATYTEENFNSTLDDVDSVYISVNESIENLLKKIEDVNLRIKTTDIDIERINDTVHNTNQTLFIQRQKMHYVNKTFPHFFTHSQSLNRTRLDIHHKLMDVSAKVALLRNVHSNLNDQISNITNFNISLKSQELEAFEMTQKLENITKWLEKVEHIQNNINDSLLFVNGEAYNDQESLEQIKGRFQKLNQTLNNITSDLSVMNKELDIISDSADTVLEEFGHMNTSLFGYNKTRKDIDNLKTSLLDLTSSVSPLSESLFTLHVMGKELNVTFMDITERFSGINQSIFDSLSTPFDLSVRNITLYLHQTHDALRETIHNLHNYSERTSDMEDIIERIISSREELENVTQMADKFINVTKDLIVNSKVHADGHESVIEQLKLDMQKLLENLSKMIETFRKQEIVDFVKSNMQDLVEKYYERNNTFPNLRAYIDDVQERHIRVTDDLSLLTNRLEDFPFINISLSDLTASVNYTRTDLNMVNELYRRISKEFNGLQYPFLKGSSYSFNDNETIDEVRDKFKNINDTMSSIAKTAVQMELTLREDTLLFARTGTAINKLNDIFDNYTKLEKDIKELDTNIGVTKRSLTLLSNDVTNFADELYQINNSFHRLNLQYETLNTTAINNLQSNINDIVTKVQNMLNISGKSINSLLNILNGTYDYFEDELKTTFYDNFTELIDLEETLGNISTMTTIVHDNNTLVQISAEKRRKDLESVPDDIKYLRDLLQQLDEHFKEKEKFDYVSRHIQELREKYKLANDSHLLALDVKENVEENLSDTNNTLQDLVARFEAYPAVNISVTRLREVLKTEKRFIINVNESLEEARNIYNTLNDTFLHGEDYQHRPEETIDHIIEKFQRLNKTLDSALESLSTDRMSLNESDRRIKYVDEFIRDTNATLDEYRELVSDLDKLGTKLGEKKEDKKYFDQSFGVLHDNIANLHSEFQGLIGDYSRVNSSSISQKRKDIENIIKEVLIKQSEIEVRNGSLFDGLLEINDDVESTNKTLNGSISDVSYLKSIIINATNQTLGLKKQFIDFSLNLTMASNLVNETDSLAAKVKDLLRELRDMYIQREKVDYVDETLPGLRETFADANRSLANTSTQKTRFNDTLNNAKVALKNLDNRIATIANINISLSKEEEEIYNSKEILSLLSQSFHDIERQYTELNESYLEGSEYIHNLNETVAEIVEKFTLINKTLENIITTADRLHFTFDAKDNSLKEILESISKTDLLLDTFGIESRRIEELTKKINDTSEILSIVRNQTNPTISKFELLEDVFDNMRSRFRHVNSSEIQAKRSSVEAMMTALKHLKDKIYTNVSDLETTFNQTNVHFVSAAEKMNGIISDLSQLRIILSNVSRVSDQTNDSMITLSEKTMHTQKDIENMTDAVILLDVYVQDLQTLYIETEKDDYINQTIPSVKSWYANLSNSILNAENDNQKAVDTLLKLQSKFEAIEARLQKEPSINISLDELNSTIHMFRETLKDSVKSLQDARQKMEIINGTLWTENGTFINKSDTIDMITERIRHFTGNLTTINAMLNSANNNISSTEDSLVDINSTLSDIDKLLDKYDNTSANIGTMQYDIDDFHSSIQQKEESLSKLKIKLDEYNQTLSSMKNKYSNVSQIMLDGNASYLDSRINNISTVVRYIETVTRNLSQTIAVIDKAFADLNSTFRTIVNTSEQMQDMLNRVDLEYVYLKSRLKYWNISFDDLTGDVSELNITLTSMDKDLVELNQTLHREQEKFSYSEDALPSIKEKHQRESENLSKANTSIQIITRSLSGLDGRISELETRLSLYPTINISLSKMRDNVTKMNEKLNNLQEQYKNMSWILEMLQENITATENRVFGENMSLSILQKIYTELGYAVDNASNVINNMVKNFSELNAAISKVHHSMDHINITLDEFDILNQNITRQKEEIADVNDNTNITGSWLEKLMLDVSSLNNTYRKLQDTFLDVRKAGIRTDEPLLEQKIIDVEQTLYTLSKNVTDKAKGFVEATSDFEKMNSTLFNMTSELDQLRGTLVQVNNTRLTISNTLDDVNVALNITNIEAANMNRTLDILKVSVTELEEKLKHEQQKVHLVNRTFPEMVESYSQVGTFLNSTENTLMAAINRLEDLSIQLNETKKRMQAFNTIEIPLENVSLDLDEMDRTSSILLTEFKDMKNTFDSIKSDLVLLTDLNGTLVEIQDKYYKFNETLTKLKKDLRVMNKTLSSMAPIISTHSDMLDDMDKDLTELSILQEKIENLNISLQNISTAITKNKTLLQDISNNTFHLDEMIRRMKEIYQDLNHTSLAENGTVSIIFDSLISLNASLNETNRRLHTLEDTETFALKRYENLSRSIYNSTTTTDDLKTLVRNADMEENAIEAQVQTVASGLKDVHINTTEMWDDVLKLDELLSNLNDTLFLEQNKLHYIQDNRPKMMKKHEKTNESLAWTERYVRGTEDDLITLNERLAKMTEMMNHLPTIDINLTSEMEQIRNMNKTVSNLFAQFENVSDNFDALNVSYLQDRAGSMSDIQYRYGTFNNTLDETRFYLENIQANTSTIGDRTSFLDSYFNDINNTLGSFMDTANKTNILGSKMENVSETIKAAASIVDSFQPRADATKSILDEMLSKYQHINNSYIQNMINEVEKKMKKVQNATKISKDMSDNILKSFSIAETDYGSIVKKLYGNTTNLDKLKDIIRDVDGREENLRDTMYHINKTLEHLVAEQPNIVSAFSDLEKSLTLLNATLVKEQEKLDYVNNSLPVSKEHYKYLNKSFESTDMHIQALDHKLAVVEDKLQHVKHRLQNYSTLNMSTELMNKDLKYMNNLTDIMHKNFTDMKLRYAELKSSVEQLSDVNASIEEIQKRFSNVNQILATFDEELKTIDQTVKGMDESVQEIDNNIKKINSTIDTFTETEKKIRSLGNSSTETGGKIKKVEKDVVNLSTKLKGLTNTLNDLDSTYGDIKDPVLEKGGAEIREKLKAVGLNMNQVNKTLYSIWPTFDMVNKTYERMKNTISNQTLNIHNADKTLLSLNKDHAAADTSLQNVLKSITAIETNSTTISKPLADIGNQLANMTMELVKERSKRDYVNSTLPKLQNRYSNINDSHAKSNSAIEDIKQKTESVKSIVSKIRRKIQDFGIDKPDKQFTDIEISVNAMEKTLESILKKYAANNKTLEDLKLKLFGSGPQYNRSELVTDVMERFEFFNKTMDGIDTLVQDIVSSLKDMDVNSQVFSGTLTQMDAVMTTTPATTTPSGPPDWLTFTSTGGFIGEGSGSIVCSAAADDWKVMTIQKTSATETTRLAMLSIIHGARKTVNDKDLRKRVDVRKQINGTEKSLNMKIDKLECQDEGTYLCDIDTYNMWPISTKLIVKSKPKDNLKTAFPTEVFENKIATFSCEGTPGYPQGQIKWSIKKKTDKDFQEYNFYSAKFNHTDEKCVRKAFSEVEYMFDMTWNETLIRCETTDSEYFSEGIIRLLPAAICRGKRINDAIPHPYTMTKYIFCGKELSIQSCPAGTCFDTKTKECGWCPEEPNPCQNKGAFVQVPHPTDCRKYYLCLGHTRELKTCRTGYFDPNSQEGNKCNETAKSRCTT</sequence>
<dbReference type="Gene3D" id="2.60.40.10">
    <property type="entry name" value="Immunoglobulins"/>
    <property type="match status" value="1"/>
</dbReference>
<dbReference type="PROSITE" id="PS50192">
    <property type="entry name" value="T_SNARE"/>
    <property type="match status" value="1"/>
</dbReference>
<feature type="coiled-coil region" evidence="1">
    <location>
        <begin position="3285"/>
        <end position="3319"/>
    </location>
</feature>
<feature type="coiled-coil region" evidence="1">
    <location>
        <begin position="1862"/>
        <end position="1889"/>
    </location>
</feature>
<dbReference type="Gene3D" id="1.10.287.950">
    <property type="entry name" value="Methyl-accepting chemotaxis protein"/>
    <property type="match status" value="2"/>
</dbReference>
<dbReference type="InterPro" id="IPR000082">
    <property type="entry name" value="SEA_dom"/>
</dbReference>
<reference evidence="6" key="3">
    <citation type="submission" date="2023-05" db="EMBL/GenBank/DDBJ databases">
        <authorList>
            <person name="Smith C.H."/>
        </authorList>
    </citation>
    <scope>NUCLEOTIDE SEQUENCE</scope>
    <source>
        <strain evidence="6">CHS0354</strain>
        <tissue evidence="6">Mantle</tissue>
    </source>
</reference>
<comment type="caution">
    <text evidence="6">The sequence shown here is derived from an EMBL/GenBank/DDBJ whole genome shotgun (WGS) entry which is preliminary data.</text>
</comment>
<dbReference type="SUPFAM" id="SSF57625">
    <property type="entry name" value="Invertebrate chitin-binding proteins"/>
    <property type="match status" value="2"/>
</dbReference>
<dbReference type="SUPFAM" id="SSF82671">
    <property type="entry name" value="SEA domain"/>
    <property type="match status" value="1"/>
</dbReference>
<feature type="domain" description="T-SNARE coiled-coil homology" evidence="4">
    <location>
        <begin position="4304"/>
        <end position="4366"/>
    </location>
</feature>
<dbReference type="InterPro" id="IPR036508">
    <property type="entry name" value="Chitin-bd_dom_sf"/>
</dbReference>
<feature type="domain" description="Chitin-binding type-2" evidence="5">
    <location>
        <begin position="4989"/>
        <end position="5048"/>
    </location>
</feature>
<dbReference type="GO" id="GO:0005576">
    <property type="term" value="C:extracellular region"/>
    <property type="evidence" value="ECO:0007669"/>
    <property type="project" value="InterPro"/>
</dbReference>
<keyword evidence="1" id="KW-0175">Coiled coil</keyword>
<dbReference type="Gene3D" id="1.10.287.1490">
    <property type="match status" value="2"/>
</dbReference>
<evidence type="ECO:0000313" key="6">
    <source>
        <dbReference type="EMBL" id="KAK3594893.1"/>
    </source>
</evidence>
<feature type="coiled-coil region" evidence="1">
    <location>
        <begin position="214"/>
        <end position="276"/>
    </location>
</feature>
<gene>
    <name evidence="6" type="ORF">CHS0354_020554</name>
</gene>
<feature type="coiled-coil region" evidence="1">
    <location>
        <begin position="2907"/>
        <end position="2934"/>
    </location>
</feature>
<dbReference type="InterPro" id="IPR013783">
    <property type="entry name" value="Ig-like_fold"/>
</dbReference>
<evidence type="ECO:0000313" key="7">
    <source>
        <dbReference type="Proteomes" id="UP001195483"/>
    </source>
</evidence>
<reference evidence="6" key="2">
    <citation type="journal article" date="2021" name="Genome Biol. Evol.">
        <title>Developing a high-quality reference genome for a parasitic bivalve with doubly uniparental inheritance (Bivalvia: Unionida).</title>
        <authorList>
            <person name="Smith C.H."/>
        </authorList>
    </citation>
    <scope>NUCLEOTIDE SEQUENCE</scope>
    <source>
        <strain evidence="6">CHS0354</strain>
        <tissue evidence="6">Mantle</tissue>
    </source>
</reference>
<organism evidence="6 7">
    <name type="scientific">Potamilus streckersoni</name>
    <dbReference type="NCBI Taxonomy" id="2493646"/>
    <lineage>
        <taxon>Eukaryota</taxon>
        <taxon>Metazoa</taxon>
        <taxon>Spiralia</taxon>
        <taxon>Lophotrochozoa</taxon>
        <taxon>Mollusca</taxon>
        <taxon>Bivalvia</taxon>
        <taxon>Autobranchia</taxon>
        <taxon>Heteroconchia</taxon>
        <taxon>Palaeoheterodonta</taxon>
        <taxon>Unionida</taxon>
        <taxon>Unionoidea</taxon>
        <taxon>Unionidae</taxon>
        <taxon>Ambleminae</taxon>
        <taxon>Lampsilini</taxon>
        <taxon>Potamilus</taxon>
    </lineage>
</organism>
<protein>
    <submittedName>
        <fullName evidence="6">Uncharacterized protein</fullName>
    </submittedName>
</protein>
<keyword evidence="2" id="KW-1133">Transmembrane helix</keyword>
<dbReference type="InterPro" id="IPR002557">
    <property type="entry name" value="Chitin-bd_dom"/>
</dbReference>
<dbReference type="SUPFAM" id="SSF58104">
    <property type="entry name" value="Methyl-accepting chemotaxis protein (MCP) signaling domain"/>
    <property type="match status" value="1"/>
</dbReference>
<keyword evidence="2" id="KW-0472">Membrane</keyword>
<dbReference type="PROSITE" id="PS50024">
    <property type="entry name" value="SEA"/>
    <property type="match status" value="1"/>
</dbReference>
<evidence type="ECO:0000259" key="5">
    <source>
        <dbReference type="PROSITE" id="PS50940"/>
    </source>
</evidence>
<dbReference type="Proteomes" id="UP001195483">
    <property type="component" value="Unassembled WGS sequence"/>
</dbReference>